<keyword evidence="3" id="KW-0121">Carboxypeptidase</keyword>
<protein>
    <submittedName>
        <fullName evidence="18">Multimodular transpeptidase-transglycosylase</fullName>
    </submittedName>
</protein>
<dbReference type="InterPro" id="IPR001460">
    <property type="entry name" value="PCN-bd_Tpept"/>
</dbReference>
<evidence type="ECO:0000256" key="8">
    <source>
        <dbReference type="ARBA" id="ARBA00022960"/>
    </source>
</evidence>
<gene>
    <name evidence="18" type="ORF">SD77_4394</name>
</gene>
<dbReference type="Gene3D" id="1.10.3810.10">
    <property type="entry name" value="Biosynthetic peptidoglycan transglycosylase-like"/>
    <property type="match status" value="1"/>
</dbReference>
<feature type="transmembrane region" description="Helical" evidence="15">
    <location>
        <begin position="20"/>
        <end position="41"/>
    </location>
</feature>
<keyword evidence="8" id="KW-0133">Cell shape</keyword>
<evidence type="ECO:0000256" key="10">
    <source>
        <dbReference type="ARBA" id="ARBA00023136"/>
    </source>
</evidence>
<dbReference type="InterPro" id="IPR036950">
    <property type="entry name" value="PBP_transglycosylase"/>
</dbReference>
<keyword evidence="4" id="KW-0645">Protease</keyword>
<dbReference type="Pfam" id="PF00905">
    <property type="entry name" value="Transpeptidase"/>
    <property type="match status" value="1"/>
</dbReference>
<comment type="catalytic activity">
    <reaction evidence="13">
        <text>Preferential cleavage: (Ac)2-L-Lys-D-Ala-|-D-Ala. Also transpeptidation of peptidyl-alanyl moieties that are N-acyl substituents of D-alanine.</text>
        <dbReference type="EC" id="3.4.16.4"/>
    </reaction>
</comment>
<evidence type="ECO:0000256" key="1">
    <source>
        <dbReference type="ARBA" id="ARBA00004236"/>
    </source>
</evidence>
<keyword evidence="2" id="KW-1003">Cell membrane</keyword>
<name>A0ABR5AVP5_BACBA</name>
<evidence type="ECO:0000256" key="13">
    <source>
        <dbReference type="ARBA" id="ARBA00034000"/>
    </source>
</evidence>
<evidence type="ECO:0000256" key="15">
    <source>
        <dbReference type="SAM" id="Phobius"/>
    </source>
</evidence>
<organism evidence="18 19">
    <name type="scientific">Bacillus badius</name>
    <dbReference type="NCBI Taxonomy" id="1455"/>
    <lineage>
        <taxon>Bacteria</taxon>
        <taxon>Bacillati</taxon>
        <taxon>Bacillota</taxon>
        <taxon>Bacilli</taxon>
        <taxon>Bacillales</taxon>
        <taxon>Bacillaceae</taxon>
        <taxon>Pseudobacillus</taxon>
    </lineage>
</organism>
<dbReference type="Gene3D" id="3.40.710.10">
    <property type="entry name" value="DD-peptidase/beta-lactamase superfamily"/>
    <property type="match status" value="1"/>
</dbReference>
<feature type="domain" description="Penicillin-binding protein transpeptidase" evidence="16">
    <location>
        <begin position="329"/>
        <end position="572"/>
    </location>
</feature>
<dbReference type="Proteomes" id="UP000031982">
    <property type="component" value="Unassembled WGS sequence"/>
</dbReference>
<evidence type="ECO:0000256" key="14">
    <source>
        <dbReference type="ARBA" id="ARBA00049902"/>
    </source>
</evidence>
<evidence type="ECO:0000256" key="7">
    <source>
        <dbReference type="ARBA" id="ARBA00022801"/>
    </source>
</evidence>
<dbReference type="Pfam" id="PF00912">
    <property type="entry name" value="Transgly"/>
    <property type="match status" value="1"/>
</dbReference>
<evidence type="ECO:0000256" key="11">
    <source>
        <dbReference type="ARBA" id="ARBA00023268"/>
    </source>
</evidence>
<dbReference type="PANTHER" id="PTHR32282:SF11">
    <property type="entry name" value="PENICILLIN-BINDING PROTEIN 1B"/>
    <property type="match status" value="1"/>
</dbReference>
<dbReference type="SUPFAM" id="SSF56601">
    <property type="entry name" value="beta-lactamase/transpeptidase-like"/>
    <property type="match status" value="1"/>
</dbReference>
<evidence type="ECO:0000259" key="17">
    <source>
        <dbReference type="Pfam" id="PF00912"/>
    </source>
</evidence>
<keyword evidence="15" id="KW-0812">Transmembrane</keyword>
<dbReference type="PANTHER" id="PTHR32282">
    <property type="entry name" value="BINDING PROTEIN TRANSPEPTIDASE, PUTATIVE-RELATED"/>
    <property type="match status" value="1"/>
</dbReference>
<evidence type="ECO:0000256" key="3">
    <source>
        <dbReference type="ARBA" id="ARBA00022645"/>
    </source>
</evidence>
<comment type="subcellular location">
    <subcellularLocation>
        <location evidence="1">Cell membrane</location>
    </subcellularLocation>
</comment>
<evidence type="ECO:0000313" key="19">
    <source>
        <dbReference type="Proteomes" id="UP000031982"/>
    </source>
</evidence>
<dbReference type="NCBIfam" id="TIGR02074">
    <property type="entry name" value="PBP_1a_fam"/>
    <property type="match status" value="1"/>
</dbReference>
<evidence type="ECO:0000313" key="18">
    <source>
        <dbReference type="EMBL" id="KIL78714.1"/>
    </source>
</evidence>
<keyword evidence="19" id="KW-1185">Reference proteome</keyword>
<keyword evidence="11" id="KW-0511">Multifunctional enzyme</keyword>
<dbReference type="InterPro" id="IPR012338">
    <property type="entry name" value="Beta-lactam/transpept-like"/>
</dbReference>
<evidence type="ECO:0000256" key="2">
    <source>
        <dbReference type="ARBA" id="ARBA00022475"/>
    </source>
</evidence>
<evidence type="ECO:0000256" key="6">
    <source>
        <dbReference type="ARBA" id="ARBA00022679"/>
    </source>
</evidence>
<keyword evidence="12" id="KW-0961">Cell wall biogenesis/degradation</keyword>
<dbReference type="InterPro" id="IPR001264">
    <property type="entry name" value="Glyco_trans_51"/>
</dbReference>
<keyword evidence="5" id="KW-0328">Glycosyltransferase</keyword>
<dbReference type="SUPFAM" id="SSF53955">
    <property type="entry name" value="Lysozyme-like"/>
    <property type="match status" value="1"/>
</dbReference>
<evidence type="ECO:0000256" key="4">
    <source>
        <dbReference type="ARBA" id="ARBA00022670"/>
    </source>
</evidence>
<evidence type="ECO:0000259" key="16">
    <source>
        <dbReference type="Pfam" id="PF00905"/>
    </source>
</evidence>
<dbReference type="RefSeq" id="WP_041095462.1">
    <property type="nucleotide sequence ID" value="NZ_JARTHD010000045.1"/>
</dbReference>
<dbReference type="EMBL" id="JXLP01000009">
    <property type="protein sequence ID" value="KIL78714.1"/>
    <property type="molecule type" value="Genomic_DNA"/>
</dbReference>
<reference evidence="18 19" key="1">
    <citation type="submission" date="2015-01" db="EMBL/GenBank/DDBJ databases">
        <title>Genome Assembly of Bacillus badius MTCC 1458.</title>
        <authorList>
            <person name="Verma A."/>
            <person name="Khatri I."/>
            <person name="Mual P."/>
            <person name="Subramanian S."/>
            <person name="Krishnamurthi S."/>
        </authorList>
    </citation>
    <scope>NUCLEOTIDE SEQUENCE [LARGE SCALE GENOMIC DNA]</scope>
    <source>
        <strain evidence="18 19">MTCC 1458</strain>
    </source>
</reference>
<keyword evidence="10 15" id="KW-0472">Membrane</keyword>
<evidence type="ECO:0000256" key="9">
    <source>
        <dbReference type="ARBA" id="ARBA00022984"/>
    </source>
</evidence>
<feature type="domain" description="Glycosyl transferase family 51" evidence="17">
    <location>
        <begin position="62"/>
        <end position="237"/>
    </location>
</feature>
<keyword evidence="15" id="KW-1133">Transmembrane helix</keyword>
<dbReference type="InterPro" id="IPR023346">
    <property type="entry name" value="Lysozyme-like_dom_sf"/>
</dbReference>
<comment type="caution">
    <text evidence="18">The sequence shown here is derived from an EMBL/GenBank/DDBJ whole genome shotgun (WGS) entry which is preliminary data.</text>
</comment>
<keyword evidence="7" id="KW-0378">Hydrolase</keyword>
<keyword evidence="6" id="KW-0808">Transferase</keyword>
<evidence type="ECO:0000256" key="12">
    <source>
        <dbReference type="ARBA" id="ARBA00023316"/>
    </source>
</evidence>
<accession>A0ABR5AVP5</accession>
<evidence type="ECO:0000256" key="5">
    <source>
        <dbReference type="ARBA" id="ARBA00022676"/>
    </source>
</evidence>
<sequence length="684" mass="76184">MTVITLSGYRKTVKWVRAVLFLGFFAVAGLLLLIGAGFLYMKLLGEPEVAVPQSTLYLAADGQVIGESHASEKRYWVDLDEISPYLVQATIAVEDKKFFKHHGFDFKRMAGAAVADIKAMAKVQGASTITQQYARNLYLSHDKTWKRKLSEAVYTARIEMNYTKEQILEGYLNTIYYGHGAYGIEAASQFYFGKSAKSLSLSEASILAGIPKGPSIYSPLASLPKAKERQKVILAEMEKSDAITPEQREQALADRVHITGEHLHTDSDTAPYFRQAVQQVLADKLGLDEQTIALGGLRVYTTLNREHQAIAEKTIKKVIAEDSDIQPAFVSIEPKTHFVTALAGGKDFATSPYNRAVQAVRQPGSTFKPFLYYAALENGYTPATQLTSEKTAFRYDNGQKVYEPSNFNHRYANGSVTMEQALAVSDNIYAVKTNLFLKPETLVQTAERFGISTPLKPLPSLALGTSGVRVLEMVNAYATIANGGKYEEPVFIQRVETADGEVIYEHEPDKKQRLDKKQAAVLTHMMTGMFDENLSSYANVTGASLTRKITRPYAGKSGSTAYDYWMIGFTPQLAAGIWTGYDDGRKIVKAEDKHYAKDIWLGFMEGSHRGKPVKKFQKPKGVIAVDINPENGKVASSDCPVTRTMYFVKGTEPEEYCTDHLPKKKKEKEDQKEEGWLQRLFPLF</sequence>
<keyword evidence="9" id="KW-0573">Peptidoglycan synthesis</keyword>
<comment type="catalytic activity">
    <reaction evidence="14">
        <text>[GlcNAc-(1-&gt;4)-Mur2Ac(oyl-L-Ala-gamma-D-Glu-L-Lys-D-Ala-D-Ala)](n)-di-trans,octa-cis-undecaprenyl diphosphate + beta-D-GlcNAc-(1-&gt;4)-Mur2Ac(oyl-L-Ala-gamma-D-Glu-L-Lys-D-Ala-D-Ala)-di-trans,octa-cis-undecaprenyl diphosphate = [GlcNAc-(1-&gt;4)-Mur2Ac(oyl-L-Ala-gamma-D-Glu-L-Lys-D-Ala-D-Ala)](n+1)-di-trans,octa-cis-undecaprenyl diphosphate + di-trans,octa-cis-undecaprenyl diphosphate + H(+)</text>
        <dbReference type="Rhea" id="RHEA:23708"/>
        <dbReference type="Rhea" id="RHEA-COMP:9602"/>
        <dbReference type="Rhea" id="RHEA-COMP:9603"/>
        <dbReference type="ChEBI" id="CHEBI:15378"/>
        <dbReference type="ChEBI" id="CHEBI:58405"/>
        <dbReference type="ChEBI" id="CHEBI:60033"/>
        <dbReference type="ChEBI" id="CHEBI:78435"/>
        <dbReference type="EC" id="2.4.99.28"/>
    </reaction>
</comment>
<proteinExistence type="predicted"/>
<dbReference type="InterPro" id="IPR050396">
    <property type="entry name" value="Glycosyltr_51/Transpeptidase"/>
</dbReference>